<dbReference type="Proteomes" id="UP000199391">
    <property type="component" value="Unassembled WGS sequence"/>
</dbReference>
<keyword evidence="2" id="KW-1185">Reference proteome</keyword>
<proteinExistence type="predicted"/>
<gene>
    <name evidence="1" type="ORF">SAMN05216552_1004111</name>
</gene>
<protein>
    <recommendedName>
        <fullName evidence="3">DUF2188 domain-containing protein</fullName>
    </recommendedName>
</protein>
<reference evidence="2" key="1">
    <citation type="submission" date="2016-10" db="EMBL/GenBank/DDBJ databases">
        <authorList>
            <person name="Varghese N."/>
            <person name="Submissions S."/>
        </authorList>
    </citation>
    <scope>NUCLEOTIDE SEQUENCE [LARGE SCALE GENOMIC DNA]</scope>
    <source>
        <strain evidence="2">CGMCC 1.11014</strain>
    </source>
</reference>
<name>A0A1I7GU07_9BURK</name>
<evidence type="ECO:0008006" key="3">
    <source>
        <dbReference type="Google" id="ProtNLM"/>
    </source>
</evidence>
<accession>A0A1I7GU07</accession>
<dbReference type="EMBL" id="FPBO01000004">
    <property type="protein sequence ID" value="SFU51927.1"/>
    <property type="molecule type" value="Genomic_DNA"/>
</dbReference>
<evidence type="ECO:0000313" key="2">
    <source>
        <dbReference type="Proteomes" id="UP000199391"/>
    </source>
</evidence>
<sequence>MSDKIVHRGVAIVTLADGDLMLEHCKPHDIAIRQDASGWWTYFVGENGEVDGYDEAFPSRDQAIWAAKAAAEFGEG</sequence>
<dbReference type="RefSeq" id="WP_093554592.1">
    <property type="nucleotide sequence ID" value="NZ_FPBO01000004.1"/>
</dbReference>
<dbReference type="AlphaFoldDB" id="A0A1I7GU07"/>
<dbReference type="STRING" id="1035707.SAMN05216552_1004111"/>
<organism evidence="1 2">
    <name type="scientific">Pseudoduganella namucuonensis</name>
    <dbReference type="NCBI Taxonomy" id="1035707"/>
    <lineage>
        <taxon>Bacteria</taxon>
        <taxon>Pseudomonadati</taxon>
        <taxon>Pseudomonadota</taxon>
        <taxon>Betaproteobacteria</taxon>
        <taxon>Burkholderiales</taxon>
        <taxon>Oxalobacteraceae</taxon>
        <taxon>Telluria group</taxon>
        <taxon>Pseudoduganella</taxon>
    </lineage>
</organism>
<evidence type="ECO:0000313" key="1">
    <source>
        <dbReference type="EMBL" id="SFU51927.1"/>
    </source>
</evidence>